<evidence type="ECO:0000256" key="1">
    <source>
        <dbReference type="ARBA" id="ARBA00022679"/>
    </source>
</evidence>
<organism evidence="5 6">
    <name type="scientific">Amycolatopsis cihanbeyliensis</name>
    <dbReference type="NCBI Taxonomy" id="1128664"/>
    <lineage>
        <taxon>Bacteria</taxon>
        <taxon>Bacillati</taxon>
        <taxon>Actinomycetota</taxon>
        <taxon>Actinomycetes</taxon>
        <taxon>Pseudonocardiales</taxon>
        <taxon>Pseudonocardiaceae</taxon>
        <taxon>Amycolatopsis</taxon>
    </lineage>
</organism>
<comment type="similarity">
    <text evidence="3">Belongs to the acetyltransferase family. RimJ subfamily.</text>
</comment>
<dbReference type="SUPFAM" id="SSF55729">
    <property type="entry name" value="Acyl-CoA N-acyltransferases (Nat)"/>
    <property type="match status" value="1"/>
</dbReference>
<dbReference type="PROSITE" id="PS51186">
    <property type="entry name" value="GNAT"/>
    <property type="match status" value="1"/>
</dbReference>
<dbReference type="Proteomes" id="UP000320876">
    <property type="component" value="Unassembled WGS sequence"/>
</dbReference>
<dbReference type="PANTHER" id="PTHR43792">
    <property type="entry name" value="GNAT FAMILY, PUTATIVE (AFU_ORTHOLOGUE AFUA_3G00765)-RELATED-RELATED"/>
    <property type="match status" value="1"/>
</dbReference>
<sequence length="210" mass="22617">MGVATGTHGGRGMITSVRSWHGVLVLDEPGEGSVRIDGELVRLREFTVEDAEALYGIIGDPRVAALLSFDAHTREGVRDLLDGVVERSARRPRPDYTLAITSRADGALVGFGLLIPTGTGAAKLGYAVAYRHRGKGYTTDAIRALLDLGFGPLRLHRVSASLGPDNTSSIALLERFGFVREGVLREHVYTGGAWRDSVLLSLLDHEWNAA</sequence>
<evidence type="ECO:0000259" key="4">
    <source>
        <dbReference type="PROSITE" id="PS51186"/>
    </source>
</evidence>
<feature type="domain" description="N-acetyltransferase" evidence="4">
    <location>
        <begin position="41"/>
        <end position="201"/>
    </location>
</feature>
<dbReference type="PANTHER" id="PTHR43792:SF8">
    <property type="entry name" value="[RIBOSOMAL PROTEIN US5]-ALANINE N-ACETYLTRANSFERASE"/>
    <property type="match status" value="1"/>
</dbReference>
<comment type="caution">
    <text evidence="5">The sequence shown here is derived from an EMBL/GenBank/DDBJ whole genome shotgun (WGS) entry which is preliminary data.</text>
</comment>
<proteinExistence type="inferred from homology"/>
<name>A0A542DJY5_AMYCI</name>
<dbReference type="Gene3D" id="3.40.630.30">
    <property type="match status" value="1"/>
</dbReference>
<dbReference type="GO" id="GO:0016747">
    <property type="term" value="F:acyltransferase activity, transferring groups other than amino-acyl groups"/>
    <property type="evidence" value="ECO:0007669"/>
    <property type="project" value="InterPro"/>
</dbReference>
<keyword evidence="6" id="KW-1185">Reference proteome</keyword>
<dbReference type="Pfam" id="PF13302">
    <property type="entry name" value="Acetyltransf_3"/>
    <property type="match status" value="1"/>
</dbReference>
<dbReference type="EMBL" id="VFML01000001">
    <property type="protein sequence ID" value="TQJ03412.1"/>
    <property type="molecule type" value="Genomic_DNA"/>
</dbReference>
<evidence type="ECO:0000313" key="5">
    <source>
        <dbReference type="EMBL" id="TQJ03412.1"/>
    </source>
</evidence>
<keyword evidence="1 5" id="KW-0808">Transferase</keyword>
<dbReference type="InterPro" id="IPR051531">
    <property type="entry name" value="N-acetyltransferase"/>
</dbReference>
<reference evidence="5 6" key="1">
    <citation type="submission" date="2019-06" db="EMBL/GenBank/DDBJ databases">
        <title>Sequencing the genomes of 1000 actinobacteria strains.</title>
        <authorList>
            <person name="Klenk H.-P."/>
        </authorList>
    </citation>
    <scope>NUCLEOTIDE SEQUENCE [LARGE SCALE GENOMIC DNA]</scope>
    <source>
        <strain evidence="5 6">DSM 45679</strain>
    </source>
</reference>
<accession>A0A542DJY5</accession>
<evidence type="ECO:0000256" key="3">
    <source>
        <dbReference type="ARBA" id="ARBA00038502"/>
    </source>
</evidence>
<keyword evidence="2" id="KW-0012">Acyltransferase</keyword>
<evidence type="ECO:0000256" key="2">
    <source>
        <dbReference type="ARBA" id="ARBA00023315"/>
    </source>
</evidence>
<protein>
    <submittedName>
        <fullName evidence="5">RimJ/RimL family protein N-acetyltransferase</fullName>
    </submittedName>
</protein>
<dbReference type="InterPro" id="IPR000182">
    <property type="entry name" value="GNAT_dom"/>
</dbReference>
<evidence type="ECO:0000313" key="6">
    <source>
        <dbReference type="Proteomes" id="UP000320876"/>
    </source>
</evidence>
<dbReference type="InterPro" id="IPR016181">
    <property type="entry name" value="Acyl_CoA_acyltransferase"/>
</dbReference>
<gene>
    <name evidence="5" type="ORF">FB471_3168</name>
</gene>
<dbReference type="AlphaFoldDB" id="A0A542DJY5"/>